<dbReference type="Pfam" id="PF21833">
    <property type="entry name" value="DUF6893"/>
    <property type="match status" value="1"/>
</dbReference>
<name>A0A7D3ZQZ5_ACTVE</name>
<keyword evidence="1" id="KW-1133">Transmembrane helix</keyword>
<evidence type="ECO:0000313" key="2">
    <source>
        <dbReference type="EMBL" id="QKG26981.1"/>
    </source>
</evidence>
<evidence type="ECO:0000256" key="1">
    <source>
        <dbReference type="SAM" id="Phobius"/>
    </source>
</evidence>
<organism evidence="2 3">
    <name type="scientific">Actinomadura verrucosospora</name>
    <dbReference type="NCBI Taxonomy" id="46165"/>
    <lineage>
        <taxon>Bacteria</taxon>
        <taxon>Bacillati</taxon>
        <taxon>Actinomycetota</taxon>
        <taxon>Actinomycetes</taxon>
        <taxon>Streptosporangiales</taxon>
        <taxon>Thermomonosporaceae</taxon>
        <taxon>Actinomadura</taxon>
    </lineage>
</organism>
<dbReference type="EMBL" id="CP053892">
    <property type="protein sequence ID" value="QKG26981.1"/>
    <property type="molecule type" value="Genomic_DNA"/>
</dbReference>
<evidence type="ECO:0000313" key="3">
    <source>
        <dbReference type="Proteomes" id="UP000501240"/>
    </source>
</evidence>
<reference evidence="2 3" key="1">
    <citation type="submission" date="2020-05" db="EMBL/GenBank/DDBJ databases">
        <title>Actinomadura verrucosospora NRRL-B18236 (PFL_A860) Genome sequencing and assembly.</title>
        <authorList>
            <person name="Samborskyy M."/>
        </authorList>
    </citation>
    <scope>NUCLEOTIDE SEQUENCE [LARGE SCALE GENOMIC DNA]</scope>
    <source>
        <strain evidence="2 3">NRRL:B18236</strain>
    </source>
</reference>
<protein>
    <submittedName>
        <fullName evidence="2">Uncharacterized protein</fullName>
    </submittedName>
</protein>
<dbReference type="Proteomes" id="UP000501240">
    <property type="component" value="Chromosome"/>
</dbReference>
<keyword evidence="1" id="KW-0812">Transmembrane</keyword>
<sequence>MGKRSWTETCKRAGGRRTAAIAAACVAAAGLAALFWKELPAAVRYIKIERM</sequence>
<dbReference type="RefSeq" id="WP_173100336.1">
    <property type="nucleotide sequence ID" value="NZ_CP053892.1"/>
</dbReference>
<dbReference type="InterPro" id="IPR054188">
    <property type="entry name" value="DUF6893"/>
</dbReference>
<keyword evidence="1" id="KW-0472">Membrane</keyword>
<keyword evidence="3" id="KW-1185">Reference proteome</keyword>
<feature type="transmembrane region" description="Helical" evidence="1">
    <location>
        <begin position="20"/>
        <end position="36"/>
    </location>
</feature>
<dbReference type="AlphaFoldDB" id="A0A7D3ZQZ5"/>
<gene>
    <name evidence="2" type="ORF">ACTIVE_8634</name>
</gene>
<proteinExistence type="predicted"/>
<accession>A0A7D3ZQZ5</accession>